<protein>
    <submittedName>
        <fullName evidence="5">SDR family NAD(P)-dependent oxidoreductase</fullName>
    </submittedName>
</protein>
<dbReference type="EMBL" id="WXYO01000007">
    <property type="protein sequence ID" value="NAS13745.1"/>
    <property type="molecule type" value="Genomic_DNA"/>
</dbReference>
<gene>
    <name evidence="5" type="ORF">GTQ38_17155</name>
</gene>
<keyword evidence="3" id="KW-0560">Oxidoreductase</keyword>
<keyword evidence="6" id="KW-1185">Reference proteome</keyword>
<dbReference type="InterPro" id="IPR045313">
    <property type="entry name" value="CBR1-like"/>
</dbReference>
<dbReference type="CDD" id="cd05324">
    <property type="entry name" value="carb_red_PTCR-like_SDR_c"/>
    <property type="match status" value="1"/>
</dbReference>
<evidence type="ECO:0000313" key="5">
    <source>
        <dbReference type="EMBL" id="NAS13745.1"/>
    </source>
</evidence>
<sequence length="232" mass="25112">MQTRIALVTGANRGIGHAVAKGLLQKGIKVIATSRKESDGQGTVERLSAFGDVIYQQLDVTDISSVENAFDFVRTEFGKLDILVNNAGINYDSWHNVQNADLDEVRVTLETNTLGPWQTIQTFLPLLRKSESARIVNVSSGAGSLSSQTGGTPAYSLSKLALNGLTLQFAGALKKDRILVNAVCPGWVRTDMGGSGATRSVEEGADTIIWAALLENENLTGKFFRDRREIAW</sequence>
<dbReference type="PANTHER" id="PTHR43490">
    <property type="entry name" value="(+)-NEOMENTHOL DEHYDROGENASE"/>
    <property type="match status" value="1"/>
</dbReference>
<dbReference type="PRINTS" id="PR00081">
    <property type="entry name" value="GDHRDH"/>
</dbReference>
<proteinExistence type="inferred from homology"/>
<evidence type="ECO:0000256" key="2">
    <source>
        <dbReference type="ARBA" id="ARBA00022857"/>
    </source>
</evidence>
<dbReference type="InterPro" id="IPR002347">
    <property type="entry name" value="SDR_fam"/>
</dbReference>
<evidence type="ECO:0000256" key="1">
    <source>
        <dbReference type="ARBA" id="ARBA00006484"/>
    </source>
</evidence>
<evidence type="ECO:0000313" key="6">
    <source>
        <dbReference type="Proteomes" id="UP000475249"/>
    </source>
</evidence>
<evidence type="ECO:0000256" key="3">
    <source>
        <dbReference type="ARBA" id="ARBA00023002"/>
    </source>
</evidence>
<accession>A0A6L9EG85</accession>
<dbReference type="GO" id="GO:0016020">
    <property type="term" value="C:membrane"/>
    <property type="evidence" value="ECO:0007669"/>
    <property type="project" value="TreeGrafter"/>
</dbReference>
<dbReference type="Pfam" id="PF00106">
    <property type="entry name" value="adh_short"/>
    <property type="match status" value="1"/>
</dbReference>
<dbReference type="AlphaFoldDB" id="A0A6L9EG85"/>
<comment type="similarity">
    <text evidence="1 4">Belongs to the short-chain dehydrogenases/reductases (SDR) family.</text>
</comment>
<organism evidence="5 6">
    <name type="scientific">Poritiphilus flavus</name>
    <dbReference type="NCBI Taxonomy" id="2697053"/>
    <lineage>
        <taxon>Bacteria</taxon>
        <taxon>Pseudomonadati</taxon>
        <taxon>Bacteroidota</taxon>
        <taxon>Flavobacteriia</taxon>
        <taxon>Flavobacteriales</taxon>
        <taxon>Flavobacteriaceae</taxon>
        <taxon>Poritiphilus</taxon>
    </lineage>
</organism>
<name>A0A6L9EG85_9FLAO</name>
<dbReference type="GO" id="GO:0016616">
    <property type="term" value="F:oxidoreductase activity, acting on the CH-OH group of donors, NAD or NADP as acceptor"/>
    <property type="evidence" value="ECO:0007669"/>
    <property type="project" value="InterPro"/>
</dbReference>
<dbReference type="Gene3D" id="3.40.50.720">
    <property type="entry name" value="NAD(P)-binding Rossmann-like Domain"/>
    <property type="match status" value="1"/>
</dbReference>
<dbReference type="InterPro" id="IPR036291">
    <property type="entry name" value="NAD(P)-bd_dom_sf"/>
</dbReference>
<dbReference type="SUPFAM" id="SSF51735">
    <property type="entry name" value="NAD(P)-binding Rossmann-fold domains"/>
    <property type="match status" value="1"/>
</dbReference>
<dbReference type="PANTHER" id="PTHR43490:SF99">
    <property type="entry name" value="SHORT-CHAIN DEHYDROGENASE_REDUCTASE"/>
    <property type="match status" value="1"/>
</dbReference>
<keyword evidence="2" id="KW-0521">NADP</keyword>
<evidence type="ECO:0000256" key="4">
    <source>
        <dbReference type="RuleBase" id="RU000363"/>
    </source>
</evidence>
<comment type="caution">
    <text evidence="5">The sequence shown here is derived from an EMBL/GenBank/DDBJ whole genome shotgun (WGS) entry which is preliminary data.</text>
</comment>
<dbReference type="Proteomes" id="UP000475249">
    <property type="component" value="Unassembled WGS sequence"/>
</dbReference>
<reference evidence="5 6" key="1">
    <citation type="submission" date="2020-01" db="EMBL/GenBank/DDBJ databases">
        <title>Bacteria diversity of Porities sp.</title>
        <authorList>
            <person name="Wang G."/>
        </authorList>
    </citation>
    <scope>NUCLEOTIDE SEQUENCE [LARGE SCALE GENOMIC DNA]</scope>
    <source>
        <strain evidence="5 6">R33</strain>
    </source>
</reference>
<dbReference type="PRINTS" id="PR00080">
    <property type="entry name" value="SDRFAMILY"/>
</dbReference>